<reference evidence="1 2" key="1">
    <citation type="journal article" date="2011" name="PLoS ONE">
        <title>The entomopathogenic bacterial endosymbionts xenorhabdus and photorhabdus: convergent lifestyles from divergent genomes.</title>
        <authorList>
            <person name="Chaston J.M."/>
            <person name="Suen G."/>
            <person name="Tucker S.L."/>
            <person name="Andersen A.W."/>
            <person name="Bhasin A."/>
            <person name="Bode E."/>
            <person name="Bode H.B."/>
            <person name="Brachmann A.O."/>
            <person name="Cowles C.E."/>
            <person name="Cowles K.N."/>
            <person name="Darby C."/>
            <person name="de Leon L."/>
            <person name="Drace K."/>
            <person name="Du Z."/>
            <person name="Givaudan A."/>
            <person name="Herbert Tran E.E."/>
            <person name="Jewell K.A."/>
            <person name="Knack J.J."/>
            <person name="Krasomil-Osterfeld K.C."/>
            <person name="Kukor R."/>
            <person name="Lanois A."/>
            <person name="Latreille P."/>
            <person name="Leimgruber N.K."/>
            <person name="Lipke C.M."/>
            <person name="Liu R."/>
            <person name="Lu X."/>
            <person name="Martens E.C."/>
            <person name="Marri P.R."/>
            <person name="Medigue C."/>
            <person name="Menard M.L."/>
            <person name="Miller N.M."/>
            <person name="Morales-Soto N."/>
            <person name="Norton S."/>
            <person name="Ogier J.C."/>
            <person name="Orchard S.S."/>
            <person name="Park D."/>
            <person name="Park Y."/>
            <person name="Qurollo B.A."/>
            <person name="Sugar D.R."/>
            <person name="Richards G.R."/>
            <person name="Rouy Z."/>
            <person name="Slominski B."/>
            <person name="Slominski K."/>
            <person name="Snyder H."/>
            <person name="Tjaden B.C."/>
            <person name="van der Hoeven R."/>
            <person name="Welch R.D."/>
            <person name="Wheeler C."/>
            <person name="Xiang B."/>
            <person name="Barbazuk B."/>
            <person name="Gaudriault S."/>
            <person name="Goodner B."/>
            <person name="Slater S.C."/>
            <person name="Forst S."/>
            <person name="Goldman B.S."/>
            <person name="Goodrich-Blair H."/>
        </authorList>
    </citation>
    <scope>NUCLEOTIDE SEQUENCE [LARGE SCALE GENOMIC DNA]</scope>
    <source>
        <strain evidence="2">ATCC 19061 / DSM 3370 / CCUG 14189 / LMG 1036 / NCIMB 9965 / AN6</strain>
    </source>
</reference>
<evidence type="ECO:0000313" key="1">
    <source>
        <dbReference type="EMBL" id="CBJ92629.1"/>
    </source>
</evidence>
<accession>D3VFW3</accession>
<dbReference type="AlphaFoldDB" id="D3VFW3"/>
<organism evidence="1 2">
    <name type="scientific">Xenorhabdus nematophila (strain ATCC 19061 / DSM 3370 / CCUG 14189 / LMG 1036 / NCIMB 9965 / AN6)</name>
    <dbReference type="NCBI Taxonomy" id="406817"/>
    <lineage>
        <taxon>Bacteria</taxon>
        <taxon>Pseudomonadati</taxon>
        <taxon>Pseudomonadota</taxon>
        <taxon>Gammaproteobacteria</taxon>
        <taxon>Enterobacterales</taxon>
        <taxon>Morganellaceae</taxon>
        <taxon>Xenorhabdus</taxon>
    </lineage>
</organism>
<evidence type="ECO:0000313" key="2">
    <source>
        <dbReference type="Proteomes" id="UP000008075"/>
    </source>
</evidence>
<dbReference type="Proteomes" id="UP000008075">
    <property type="component" value="Chromosome"/>
</dbReference>
<proteinExistence type="predicted"/>
<dbReference type="EMBL" id="FN667742">
    <property type="protein sequence ID" value="CBJ92629.1"/>
    <property type="molecule type" value="Genomic_DNA"/>
</dbReference>
<name>D3VFW3_XENNA</name>
<dbReference type="HOGENOM" id="CLU_3241642_0_0_6"/>
<dbReference type="KEGG" id="xne:XNC1_4607"/>
<protein>
    <submittedName>
        <fullName evidence="1">Uncharacterized protein</fullName>
    </submittedName>
</protein>
<sequence>MAGKDVGPTLFYFHLFSVVHVNVLHPHDVLKPHLRLKGACYQA</sequence>
<gene>
    <name evidence="1" type="ordered locus">XNC1_4607</name>
</gene>
<keyword evidence="2" id="KW-1185">Reference proteome</keyword>